<comment type="subcellular location">
    <subcellularLocation>
        <location evidence="1 12">Cell membrane</location>
        <topology evidence="1 12">Multi-pass membrane protein</topology>
    </subcellularLocation>
    <subcellularLocation>
        <location evidence="2">Golgi apparatus membrane</location>
        <topology evidence="2">Multi-pass membrane protein</topology>
    </subcellularLocation>
</comment>
<dbReference type="GO" id="GO:0000139">
    <property type="term" value="C:Golgi membrane"/>
    <property type="evidence" value="ECO:0007669"/>
    <property type="project" value="UniProtKB-SubCell"/>
</dbReference>
<feature type="transmembrane region" description="Helical" evidence="12">
    <location>
        <begin position="177"/>
        <end position="198"/>
    </location>
</feature>
<keyword evidence="9 12" id="KW-1133">Transmembrane helix</keyword>
<keyword evidence="14" id="KW-1185">Reference proteome</keyword>
<accession>A0AAV1JV34</accession>
<feature type="transmembrane region" description="Helical" evidence="12">
    <location>
        <begin position="87"/>
        <end position="107"/>
    </location>
</feature>
<gene>
    <name evidence="13" type="ORF">LNINA_LOCUS11688</name>
</gene>
<dbReference type="InterPro" id="IPR004316">
    <property type="entry name" value="SWEET_rpt"/>
</dbReference>
<comment type="function">
    <text evidence="12">Mediates sugar transport across membranes.</text>
</comment>
<name>A0AAV1JV34_9NEOP</name>
<keyword evidence="6 12" id="KW-0762">Sugar transport</keyword>
<evidence type="ECO:0000256" key="2">
    <source>
        <dbReference type="ARBA" id="ARBA00004653"/>
    </source>
</evidence>
<evidence type="ECO:0000256" key="9">
    <source>
        <dbReference type="ARBA" id="ARBA00022989"/>
    </source>
</evidence>
<evidence type="ECO:0000256" key="5">
    <source>
        <dbReference type="ARBA" id="ARBA00022475"/>
    </source>
</evidence>
<organism evidence="13 14">
    <name type="scientific">Leptosia nina</name>
    <dbReference type="NCBI Taxonomy" id="320188"/>
    <lineage>
        <taxon>Eukaryota</taxon>
        <taxon>Metazoa</taxon>
        <taxon>Ecdysozoa</taxon>
        <taxon>Arthropoda</taxon>
        <taxon>Hexapoda</taxon>
        <taxon>Insecta</taxon>
        <taxon>Pterygota</taxon>
        <taxon>Neoptera</taxon>
        <taxon>Endopterygota</taxon>
        <taxon>Lepidoptera</taxon>
        <taxon>Glossata</taxon>
        <taxon>Ditrysia</taxon>
        <taxon>Papilionoidea</taxon>
        <taxon>Pieridae</taxon>
        <taxon>Pierinae</taxon>
        <taxon>Leptosia</taxon>
    </lineage>
</organism>
<dbReference type="Gene3D" id="1.20.1280.290">
    <property type="match status" value="2"/>
</dbReference>
<feature type="transmembrane region" description="Helical" evidence="12">
    <location>
        <begin position="114"/>
        <end position="134"/>
    </location>
</feature>
<evidence type="ECO:0000256" key="1">
    <source>
        <dbReference type="ARBA" id="ARBA00004651"/>
    </source>
</evidence>
<dbReference type="EMBL" id="CAVLEF010000156">
    <property type="protein sequence ID" value="CAK1552657.1"/>
    <property type="molecule type" value="Genomic_DNA"/>
</dbReference>
<dbReference type="AlphaFoldDB" id="A0AAV1JV34"/>
<feature type="transmembrane region" description="Helical" evidence="12">
    <location>
        <begin position="28"/>
        <end position="50"/>
    </location>
</feature>
<evidence type="ECO:0000256" key="10">
    <source>
        <dbReference type="ARBA" id="ARBA00023034"/>
    </source>
</evidence>
<evidence type="ECO:0000256" key="3">
    <source>
        <dbReference type="ARBA" id="ARBA00007809"/>
    </source>
</evidence>
<keyword evidence="11 12" id="KW-0472">Membrane</keyword>
<keyword evidence="7 12" id="KW-0812">Transmembrane</keyword>
<evidence type="ECO:0000313" key="14">
    <source>
        <dbReference type="Proteomes" id="UP001497472"/>
    </source>
</evidence>
<comment type="similarity">
    <text evidence="3 12">Belongs to the SWEET sugar transporter family.</text>
</comment>
<dbReference type="PANTHER" id="PTHR10791">
    <property type="entry name" value="RAG1-ACTIVATING PROTEIN 1"/>
    <property type="match status" value="1"/>
</dbReference>
<dbReference type="InterPro" id="IPR047664">
    <property type="entry name" value="SWEET"/>
</dbReference>
<keyword evidence="8" id="KW-0677">Repeat</keyword>
<evidence type="ECO:0000256" key="6">
    <source>
        <dbReference type="ARBA" id="ARBA00022597"/>
    </source>
</evidence>
<evidence type="ECO:0000256" key="4">
    <source>
        <dbReference type="ARBA" id="ARBA00022448"/>
    </source>
</evidence>
<keyword evidence="10" id="KW-0333">Golgi apparatus</keyword>
<feature type="transmembrane region" description="Helical" evidence="12">
    <location>
        <begin position="62"/>
        <end position="81"/>
    </location>
</feature>
<keyword evidence="4 12" id="KW-0813">Transport</keyword>
<evidence type="ECO:0000256" key="11">
    <source>
        <dbReference type="ARBA" id="ARBA00023136"/>
    </source>
</evidence>
<dbReference type="PANTHER" id="PTHR10791:SF5">
    <property type="entry name" value="SUGAR TRANSPORTER SWEET"/>
    <property type="match status" value="1"/>
</dbReference>
<sequence length="242" mass="26917">MYIYYFYFLKLEIFKMEALSNILQPYKAIVGTIAAVVTIGQMFSASFLCYDIYKAKTTKGVGIMPFIGGMIMSILNLKYGFMLRDDTMIQVNFVGCALNIIYLSIYFNYAPQKGLVWAQIGAGGAISAALIGYSEYEDPKLVENRFGTIITAFMFYLIASPLFELKSIIKNKSTAGMPFPIILSGTVVTFMWLLYGIILNNSFLVLQNAVAVTLCSIQLSLFAIYPSKPKGKDKKAKAKKAD</sequence>
<feature type="transmembrane region" description="Helical" evidence="12">
    <location>
        <begin position="146"/>
        <end position="165"/>
    </location>
</feature>
<protein>
    <recommendedName>
        <fullName evidence="12">Sugar transporter SWEET</fullName>
    </recommendedName>
</protein>
<evidence type="ECO:0000313" key="13">
    <source>
        <dbReference type="EMBL" id="CAK1552657.1"/>
    </source>
</evidence>
<reference evidence="13 14" key="1">
    <citation type="submission" date="2023-11" db="EMBL/GenBank/DDBJ databases">
        <authorList>
            <person name="Okamura Y."/>
        </authorList>
    </citation>
    <scope>NUCLEOTIDE SEQUENCE [LARGE SCALE GENOMIC DNA]</scope>
</reference>
<evidence type="ECO:0000256" key="12">
    <source>
        <dbReference type="RuleBase" id="RU910715"/>
    </source>
</evidence>
<evidence type="ECO:0000256" key="8">
    <source>
        <dbReference type="ARBA" id="ARBA00022737"/>
    </source>
</evidence>
<proteinExistence type="inferred from homology"/>
<dbReference type="GO" id="GO:0051119">
    <property type="term" value="F:sugar transmembrane transporter activity"/>
    <property type="evidence" value="ECO:0007669"/>
    <property type="project" value="InterPro"/>
</dbReference>
<dbReference type="GO" id="GO:0005886">
    <property type="term" value="C:plasma membrane"/>
    <property type="evidence" value="ECO:0007669"/>
    <property type="project" value="UniProtKB-SubCell"/>
</dbReference>
<dbReference type="Pfam" id="PF03083">
    <property type="entry name" value="MtN3_slv"/>
    <property type="match status" value="2"/>
</dbReference>
<dbReference type="FunFam" id="1.20.1280.290:FF:000004">
    <property type="entry name" value="Sugar transporter SWEET"/>
    <property type="match status" value="1"/>
</dbReference>
<keyword evidence="5" id="KW-1003">Cell membrane</keyword>
<comment type="caution">
    <text evidence="13">The sequence shown here is derived from an EMBL/GenBank/DDBJ whole genome shotgun (WGS) entry which is preliminary data.</text>
</comment>
<dbReference type="Proteomes" id="UP001497472">
    <property type="component" value="Unassembled WGS sequence"/>
</dbReference>
<evidence type="ECO:0000256" key="7">
    <source>
        <dbReference type="ARBA" id="ARBA00022692"/>
    </source>
</evidence>
<feature type="transmembrane region" description="Helical" evidence="12">
    <location>
        <begin position="204"/>
        <end position="225"/>
    </location>
</feature>